<evidence type="ECO:0000256" key="1">
    <source>
        <dbReference type="SAM" id="Phobius"/>
    </source>
</evidence>
<dbReference type="EMBL" id="PEVB01000074">
    <property type="protein sequence ID" value="PIV07316.1"/>
    <property type="molecule type" value="Genomic_DNA"/>
</dbReference>
<feature type="transmembrane region" description="Helical" evidence="1">
    <location>
        <begin position="35"/>
        <end position="55"/>
    </location>
</feature>
<evidence type="ECO:0000313" key="3">
    <source>
        <dbReference type="Proteomes" id="UP000229191"/>
    </source>
</evidence>
<proteinExistence type="predicted"/>
<feature type="transmembrane region" description="Helical" evidence="1">
    <location>
        <begin position="67"/>
        <end position="89"/>
    </location>
</feature>
<keyword evidence="1" id="KW-1133">Transmembrane helix</keyword>
<reference evidence="3" key="1">
    <citation type="submission" date="2017-09" db="EMBL/GenBank/DDBJ databases">
        <title>Depth-based differentiation of microbial function through sediment-hosted aquifers and enrichment of novel symbionts in the deep terrestrial subsurface.</title>
        <authorList>
            <person name="Probst A.J."/>
            <person name="Ladd B."/>
            <person name="Jarett J.K."/>
            <person name="Geller-Mcgrath D.E."/>
            <person name="Sieber C.M.K."/>
            <person name="Emerson J.B."/>
            <person name="Anantharaman K."/>
            <person name="Thomas B.C."/>
            <person name="Malmstrom R."/>
            <person name="Stieglmeier M."/>
            <person name="Klingl A."/>
            <person name="Woyke T."/>
            <person name="Ryan C.M."/>
            <person name="Banfield J.F."/>
        </authorList>
    </citation>
    <scope>NUCLEOTIDE SEQUENCE [LARGE SCALE GENOMIC DNA]</scope>
</reference>
<gene>
    <name evidence="2" type="ORF">COS53_02680</name>
</gene>
<dbReference type="AlphaFoldDB" id="A0A2M7BP77"/>
<sequence>MITLLVNIGPGLGSNISTNYPNIGSLVAIILKNGLTIAGVILLALILFGGVSYIMAAGEADQKKLAAATATLTSALIGFLVIFASYFIIQIIQVITGLKIL</sequence>
<keyword evidence="1" id="KW-0472">Membrane</keyword>
<dbReference type="Proteomes" id="UP000229191">
    <property type="component" value="Unassembled WGS sequence"/>
</dbReference>
<evidence type="ECO:0000313" key="2">
    <source>
        <dbReference type="EMBL" id="PIV07316.1"/>
    </source>
</evidence>
<name>A0A2M7BP77_9BACT</name>
<organism evidence="2 3">
    <name type="scientific">Candidatus Shapirobacteria bacterium CG03_land_8_20_14_0_80_35_14</name>
    <dbReference type="NCBI Taxonomy" id="1974878"/>
    <lineage>
        <taxon>Bacteria</taxon>
        <taxon>Candidatus Shapironibacteriota</taxon>
    </lineage>
</organism>
<accession>A0A2M7BP77</accession>
<protein>
    <submittedName>
        <fullName evidence="2">Uncharacterized protein</fullName>
    </submittedName>
</protein>
<keyword evidence="1" id="KW-0812">Transmembrane</keyword>
<comment type="caution">
    <text evidence="2">The sequence shown here is derived from an EMBL/GenBank/DDBJ whole genome shotgun (WGS) entry which is preliminary data.</text>
</comment>